<dbReference type="AlphaFoldDB" id="A0A4U5MK59"/>
<protein>
    <submittedName>
        <fullName evidence="1">Uncharacterized protein</fullName>
    </submittedName>
</protein>
<keyword evidence="2" id="KW-1185">Reference proteome</keyword>
<comment type="caution">
    <text evidence="1">The sequence shown here is derived from an EMBL/GenBank/DDBJ whole genome shotgun (WGS) entry which is preliminary data.</text>
</comment>
<dbReference type="EMBL" id="AZBU02000007">
    <property type="protein sequence ID" value="TKR69784.1"/>
    <property type="molecule type" value="Genomic_DNA"/>
</dbReference>
<dbReference type="Proteomes" id="UP000298663">
    <property type="component" value="Unassembled WGS sequence"/>
</dbReference>
<evidence type="ECO:0000313" key="1">
    <source>
        <dbReference type="EMBL" id="TKR69784.1"/>
    </source>
</evidence>
<reference evidence="1 2" key="2">
    <citation type="journal article" date="2019" name="G3 (Bethesda)">
        <title>Hybrid Assembly of the Genome of the Entomopathogenic Nematode Steinernema carpocapsae Identifies the X-Chromosome.</title>
        <authorList>
            <person name="Serra L."/>
            <person name="Macchietto M."/>
            <person name="Macias-Munoz A."/>
            <person name="McGill C.J."/>
            <person name="Rodriguez I.M."/>
            <person name="Rodriguez B."/>
            <person name="Murad R."/>
            <person name="Mortazavi A."/>
        </authorList>
    </citation>
    <scope>NUCLEOTIDE SEQUENCE [LARGE SCALE GENOMIC DNA]</scope>
    <source>
        <strain evidence="1 2">ALL</strain>
    </source>
</reference>
<reference evidence="1 2" key="1">
    <citation type="journal article" date="2015" name="Genome Biol.">
        <title>Comparative genomics of Steinernema reveals deeply conserved gene regulatory networks.</title>
        <authorList>
            <person name="Dillman A.R."/>
            <person name="Macchietto M."/>
            <person name="Porter C.F."/>
            <person name="Rogers A."/>
            <person name="Williams B."/>
            <person name="Antoshechkin I."/>
            <person name="Lee M.M."/>
            <person name="Goodwin Z."/>
            <person name="Lu X."/>
            <person name="Lewis E.E."/>
            <person name="Goodrich-Blair H."/>
            <person name="Stock S.P."/>
            <person name="Adams B.J."/>
            <person name="Sternberg P.W."/>
            <person name="Mortazavi A."/>
        </authorList>
    </citation>
    <scope>NUCLEOTIDE SEQUENCE [LARGE SCALE GENOMIC DNA]</scope>
    <source>
        <strain evidence="1 2">ALL</strain>
    </source>
</reference>
<name>A0A4U5MK59_STECR</name>
<organism evidence="1 2">
    <name type="scientific">Steinernema carpocapsae</name>
    <name type="common">Entomopathogenic nematode</name>
    <dbReference type="NCBI Taxonomy" id="34508"/>
    <lineage>
        <taxon>Eukaryota</taxon>
        <taxon>Metazoa</taxon>
        <taxon>Ecdysozoa</taxon>
        <taxon>Nematoda</taxon>
        <taxon>Chromadorea</taxon>
        <taxon>Rhabditida</taxon>
        <taxon>Tylenchina</taxon>
        <taxon>Panagrolaimomorpha</taxon>
        <taxon>Strongyloidoidea</taxon>
        <taxon>Steinernematidae</taxon>
        <taxon>Steinernema</taxon>
    </lineage>
</organism>
<proteinExistence type="predicted"/>
<evidence type="ECO:0000313" key="2">
    <source>
        <dbReference type="Proteomes" id="UP000298663"/>
    </source>
</evidence>
<sequence length="77" mass="8751">MIVQDSCFGTTEQLVKVYTWTYLNFAQSRSSETVLRDSDNRIVTSAYKNPFPLRMSAICDGAKKGYHVSLTTRTTLH</sequence>
<accession>A0A4U5MK59</accession>
<gene>
    <name evidence="1" type="ORF">L596_021889</name>
</gene>